<dbReference type="Proteomes" id="UP000008726">
    <property type="component" value="Segment"/>
</dbReference>
<dbReference type="KEGG" id="vg:18560251"/>
<proteinExistence type="predicted"/>
<accession>E5DQR0</accession>
<name>E5DQR0_9CAUD</name>
<reference evidence="1 2" key="1">
    <citation type="journal article" date="2010" name="Virol. J.">
        <title>Genomes of the T4-related bacteriophages as windows on microbial genome evolution.</title>
        <authorList>
            <person name="Petrov V.M."/>
            <person name="Ratnayaka S."/>
            <person name="Nolan J.M."/>
            <person name="Miller E.S."/>
            <person name="Karam J.D."/>
        </authorList>
    </citation>
    <scope>NUCLEOTIDE SEQUENCE [LARGE SCALE GENOMIC DNA]</scope>
</reference>
<sequence length="76" mass="9098">MTGAIDMKMTVPETYNLIRKSLYETKNGYRFGQAVFNNLPKEIADQIRGTDKDFFYWDNNRQREIIDYCYDELTEV</sequence>
<evidence type="ECO:0000313" key="2">
    <source>
        <dbReference type="Proteomes" id="UP000008726"/>
    </source>
</evidence>
<gene>
    <name evidence="1" type="ORF">PX29p329</name>
</gene>
<organism evidence="1 2">
    <name type="scientific">Aeromonas phage PX29</name>
    <dbReference type="NCBI Taxonomy" id="926067"/>
    <lineage>
        <taxon>Viruses</taxon>
        <taxon>Duplodnaviria</taxon>
        <taxon>Heunggongvirae</taxon>
        <taxon>Uroviricota</taxon>
        <taxon>Caudoviricetes</taxon>
        <taxon>Pantevenvirales</taxon>
        <taxon>Straboviridae</taxon>
        <taxon>Angelvirus</taxon>
        <taxon>Angelvirus px29</taxon>
    </lineage>
</organism>
<protein>
    <submittedName>
        <fullName evidence="1">Uncharacterized protein</fullName>
    </submittedName>
</protein>
<dbReference type="OrthoDB" id="24904at10239"/>
<keyword evidence="2" id="KW-1185">Reference proteome</keyword>
<dbReference type="EMBL" id="GU396103">
    <property type="protein sequence ID" value="ADQ53046.1"/>
    <property type="molecule type" value="Genomic_DNA"/>
</dbReference>
<dbReference type="RefSeq" id="YP_009011756.1">
    <property type="nucleotide sequence ID" value="NC_023688.1"/>
</dbReference>
<evidence type="ECO:0000313" key="1">
    <source>
        <dbReference type="EMBL" id="ADQ53046.1"/>
    </source>
</evidence>
<dbReference type="GeneID" id="18560251"/>